<dbReference type="AlphaFoldDB" id="A0A8E6ETR9"/>
<sequence>MTDLQAFLRHIREYPFDATPRLIFADWLEEQGDLSTANFIRGLHSPVAEESESSQLILYHTTQDSSLRFQKISRPGWEIENGFVQAVSFTCYDFLFNVRDLFNSQPITVVKLIDKKPLEQERQFFWSLSFLRFPSPMHDSYLPADIGRFLPRLNGETGNTIGYASLEIAEEALSRACVAHGRNIAGLPPLVWPDFEEIRN</sequence>
<proteinExistence type="predicted"/>
<gene>
    <name evidence="1" type="ORF">KIH39_16555</name>
</gene>
<keyword evidence="2" id="KW-1185">Reference proteome</keyword>
<evidence type="ECO:0000313" key="1">
    <source>
        <dbReference type="EMBL" id="QVL30460.1"/>
    </source>
</evidence>
<protein>
    <submittedName>
        <fullName evidence="1">TIGR02996 domain-containing protein</fullName>
    </submittedName>
</protein>
<accession>A0A8E6ETR9</accession>
<dbReference type="Proteomes" id="UP000676194">
    <property type="component" value="Chromosome"/>
</dbReference>
<dbReference type="RefSeq" id="WP_213494331.1">
    <property type="nucleotide sequence ID" value="NZ_CP074694.1"/>
</dbReference>
<dbReference type="KEGG" id="tsph:KIH39_16555"/>
<name>A0A8E6ETR9_9BACT</name>
<reference evidence="1" key="1">
    <citation type="submission" date="2021-05" db="EMBL/GenBank/DDBJ databases">
        <title>Complete genome sequence of the cellulolytic planctomycete Telmatocola sphagniphila SP2T and characterization of the first cellulase from planctomycetes.</title>
        <authorList>
            <person name="Rakitin A.L."/>
            <person name="Beletsky A.V."/>
            <person name="Naumoff D.G."/>
            <person name="Kulichevskaya I.S."/>
            <person name="Mardanov A.V."/>
            <person name="Ravin N.V."/>
            <person name="Dedysh S.N."/>
        </authorList>
    </citation>
    <scope>NUCLEOTIDE SEQUENCE</scope>
    <source>
        <strain evidence="1">SP2T</strain>
    </source>
</reference>
<evidence type="ECO:0000313" key="2">
    <source>
        <dbReference type="Proteomes" id="UP000676194"/>
    </source>
</evidence>
<dbReference type="EMBL" id="CP074694">
    <property type="protein sequence ID" value="QVL30460.1"/>
    <property type="molecule type" value="Genomic_DNA"/>
</dbReference>
<dbReference type="InterPro" id="IPR014338">
    <property type="entry name" value="CHP02996_rpt-companion-dom"/>
</dbReference>
<dbReference type="NCBIfam" id="TIGR02996">
    <property type="entry name" value="rpt_mate_G_obs"/>
    <property type="match status" value="1"/>
</dbReference>
<organism evidence="1 2">
    <name type="scientific">Telmatocola sphagniphila</name>
    <dbReference type="NCBI Taxonomy" id="1123043"/>
    <lineage>
        <taxon>Bacteria</taxon>
        <taxon>Pseudomonadati</taxon>
        <taxon>Planctomycetota</taxon>
        <taxon>Planctomycetia</taxon>
        <taxon>Gemmatales</taxon>
        <taxon>Gemmataceae</taxon>
    </lineage>
</organism>